<accession>A0ABR0XI10</accession>
<evidence type="ECO:0000313" key="2">
    <source>
        <dbReference type="EMBL" id="KAK6158596.1"/>
    </source>
</evidence>
<dbReference type="InterPro" id="IPR043502">
    <property type="entry name" value="DNA/RNA_pol_sf"/>
</dbReference>
<proteinExistence type="predicted"/>
<keyword evidence="3" id="KW-1185">Reference proteome</keyword>
<gene>
    <name evidence="2" type="ORF">DH2020_005910</name>
</gene>
<feature type="domain" description="Reverse transcriptase Ty1/copia-type" evidence="1">
    <location>
        <begin position="70"/>
        <end position="154"/>
    </location>
</feature>
<dbReference type="PANTHER" id="PTHR11439:SF517">
    <property type="entry name" value="CYSTEINE-RICH RLK (RECEPTOR-LIKE PROTEIN KINASE) 8"/>
    <property type="match status" value="1"/>
</dbReference>
<name>A0ABR0XI10_REHGL</name>
<comment type="caution">
    <text evidence="2">The sequence shown here is derived from an EMBL/GenBank/DDBJ whole genome shotgun (WGS) entry which is preliminary data.</text>
</comment>
<reference evidence="2 3" key="1">
    <citation type="journal article" date="2021" name="Comput. Struct. Biotechnol. J.">
        <title>De novo genome assembly of the potent medicinal plant Rehmannia glutinosa using nanopore technology.</title>
        <authorList>
            <person name="Ma L."/>
            <person name="Dong C."/>
            <person name="Song C."/>
            <person name="Wang X."/>
            <person name="Zheng X."/>
            <person name="Niu Y."/>
            <person name="Chen S."/>
            <person name="Feng W."/>
        </authorList>
    </citation>
    <scope>NUCLEOTIDE SEQUENCE [LARGE SCALE GENOMIC DNA]</scope>
    <source>
        <strain evidence="2">DH-2019</strain>
    </source>
</reference>
<dbReference type="CDD" id="cd09272">
    <property type="entry name" value="RNase_HI_RT_Ty1"/>
    <property type="match status" value="1"/>
</dbReference>
<dbReference type="EMBL" id="JABTTQ020000004">
    <property type="protein sequence ID" value="KAK6158596.1"/>
    <property type="molecule type" value="Genomic_DNA"/>
</dbReference>
<dbReference type="Pfam" id="PF07727">
    <property type="entry name" value="RVT_2"/>
    <property type="match status" value="2"/>
</dbReference>
<dbReference type="PANTHER" id="PTHR11439">
    <property type="entry name" value="GAG-POL-RELATED RETROTRANSPOSON"/>
    <property type="match status" value="1"/>
</dbReference>
<evidence type="ECO:0000259" key="1">
    <source>
        <dbReference type="Pfam" id="PF07727"/>
    </source>
</evidence>
<protein>
    <recommendedName>
        <fullName evidence="1">Reverse transcriptase Ty1/copia-type domain-containing protein</fullName>
    </recommendedName>
</protein>
<dbReference type="Proteomes" id="UP001318860">
    <property type="component" value="Unassembled WGS sequence"/>
</dbReference>
<organism evidence="2 3">
    <name type="scientific">Rehmannia glutinosa</name>
    <name type="common">Chinese foxglove</name>
    <dbReference type="NCBI Taxonomy" id="99300"/>
    <lineage>
        <taxon>Eukaryota</taxon>
        <taxon>Viridiplantae</taxon>
        <taxon>Streptophyta</taxon>
        <taxon>Embryophyta</taxon>
        <taxon>Tracheophyta</taxon>
        <taxon>Spermatophyta</taxon>
        <taxon>Magnoliopsida</taxon>
        <taxon>eudicotyledons</taxon>
        <taxon>Gunneridae</taxon>
        <taxon>Pentapetalae</taxon>
        <taxon>asterids</taxon>
        <taxon>lamiids</taxon>
        <taxon>Lamiales</taxon>
        <taxon>Orobanchaceae</taxon>
        <taxon>Rehmannieae</taxon>
        <taxon>Rehmannia</taxon>
    </lineage>
</organism>
<feature type="domain" description="Reverse transcriptase Ty1/copia-type" evidence="1">
    <location>
        <begin position="11"/>
        <end position="66"/>
    </location>
</feature>
<dbReference type="InterPro" id="IPR013103">
    <property type="entry name" value="RVT_2"/>
</dbReference>
<evidence type="ECO:0000313" key="3">
    <source>
        <dbReference type="Proteomes" id="UP001318860"/>
    </source>
</evidence>
<sequence>MDEEIQAIMKNDTWELTSLPKGHKAIGVKWVYKAKKNAKGEIERYKARLVAKGYSQRAGIDYDEVFGRKNDVLIVCLYVDDLIFTGNNPDMFEEFKKAMTREFEMTDIGLMAYYLGVEVKQQEDGIFISQEGYAKEILKRFKMDNRKPINTPVECGIKLSKYDGEEKVDPTLYKSLVGSLRYLTCTRPDILYATGLISRYMENPTTTHMKAAKRILRYLKGTINYGLFYSTTNDYKLVGYSDSDWSGDVDDRKSTIGFVFFMGDTAFTWMSKKQPIVTLSTCEAEYVAATACVCHAVWLRNLLKVGMTQEDPTKICVDNKSAMALAKNPVFHDRSKHIDTRYHYIRECISRNDVQVEYVKSQDQIADIFTKPLKHEDFIRLRSFTE</sequence>
<dbReference type="SUPFAM" id="SSF56672">
    <property type="entry name" value="DNA/RNA polymerases"/>
    <property type="match status" value="1"/>
</dbReference>